<keyword evidence="5" id="KW-1185">Reference proteome</keyword>
<dbReference type="SMART" id="SM00507">
    <property type="entry name" value="HNHc"/>
    <property type="match status" value="1"/>
</dbReference>
<comment type="similarity">
    <text evidence="1">Belongs to the Rv1128c/1148c/1588c/1702c/1945/3466 family.</text>
</comment>
<reference evidence="5" key="1">
    <citation type="journal article" date="2019" name="Int. J. Syst. Evol. Microbiol.">
        <title>The Global Catalogue of Microorganisms (GCM) 10K type strain sequencing project: providing services to taxonomists for standard genome sequencing and annotation.</title>
        <authorList>
            <consortium name="The Broad Institute Genomics Platform"/>
            <consortium name="The Broad Institute Genome Sequencing Center for Infectious Disease"/>
            <person name="Wu L."/>
            <person name="Ma J."/>
        </authorList>
    </citation>
    <scope>NUCLEOTIDE SEQUENCE [LARGE SCALE GENOMIC DNA]</scope>
    <source>
        <strain evidence="5">JCM 30742</strain>
    </source>
</reference>
<feature type="domain" description="HNH nuclease" evidence="3">
    <location>
        <begin position="428"/>
        <end position="480"/>
    </location>
</feature>
<evidence type="ECO:0000259" key="3">
    <source>
        <dbReference type="SMART" id="SM00507"/>
    </source>
</evidence>
<feature type="compositionally biased region" description="Basic and acidic residues" evidence="2">
    <location>
        <begin position="593"/>
        <end position="604"/>
    </location>
</feature>
<dbReference type="Gene3D" id="1.10.30.50">
    <property type="match status" value="1"/>
</dbReference>
<accession>A0ABP7DAJ9</accession>
<dbReference type="InterPro" id="IPR003870">
    <property type="entry name" value="DUF222"/>
</dbReference>
<evidence type="ECO:0000256" key="2">
    <source>
        <dbReference type="SAM" id="MobiDB-lite"/>
    </source>
</evidence>
<proteinExistence type="inferred from homology"/>
<feature type="compositionally biased region" description="Basic and acidic residues" evidence="2">
    <location>
        <begin position="615"/>
        <end position="638"/>
    </location>
</feature>
<name>A0ABP7DAJ9_9MICC</name>
<dbReference type="Pfam" id="PF02720">
    <property type="entry name" value="DUF222"/>
    <property type="match status" value="1"/>
</dbReference>
<dbReference type="InterPro" id="IPR002711">
    <property type="entry name" value="HNH"/>
</dbReference>
<feature type="region of interest" description="Disordered" evidence="2">
    <location>
        <begin position="215"/>
        <end position="240"/>
    </location>
</feature>
<dbReference type="EMBL" id="BAABEO010000034">
    <property type="protein sequence ID" value="GAA3701644.1"/>
    <property type="molecule type" value="Genomic_DNA"/>
</dbReference>
<feature type="region of interest" description="Disordered" evidence="2">
    <location>
        <begin position="561"/>
        <end position="656"/>
    </location>
</feature>
<evidence type="ECO:0000256" key="1">
    <source>
        <dbReference type="ARBA" id="ARBA00023450"/>
    </source>
</evidence>
<dbReference type="InterPro" id="IPR003615">
    <property type="entry name" value="HNH_nuc"/>
</dbReference>
<organism evidence="4 5">
    <name type="scientific">Arthrobacter ginkgonis</name>
    <dbReference type="NCBI Taxonomy" id="1630594"/>
    <lineage>
        <taxon>Bacteria</taxon>
        <taxon>Bacillati</taxon>
        <taxon>Actinomycetota</taxon>
        <taxon>Actinomycetes</taxon>
        <taxon>Micrococcales</taxon>
        <taxon>Micrococcaceae</taxon>
        <taxon>Arthrobacter</taxon>
    </lineage>
</organism>
<sequence>MEAGRTTLEYPGYTVTVVRHPEAASTAADRLAAAESLRRFVEAEVNERMAEVAGWAAREVPRHVEALPETPGMDTSKRVGSLRKDLDSQWAAMEVAAAQDLASITASMALGRAIALVSEHPLLLAALRAGEIGPQHVRIILEQAALITAPHLPRPEKPAPDATAAEHESWERAMEEHARSVRAAEETAAAARTALGASLLAAAAGCSPGKLKSKAKTFRQKHHPESFTTRTKKASASRQVRISEADDDGMCYLEAKLSNLAGEAISNRLESIAAILSRDPEESRTQDQLHADILADLLLAGPDASGIHNIKPTVVVTVPSTVLPGTPGGPGVPSYAAGSRCGCGREASASSAAGAGPADEFPVDGLDPAAAHLPPGADVPQVQGLGPIDQESAAVLLSLAATWDRVVTDPVTGAVVAFGRERYRPSPAQRRALALRDRTCRFPGCRRPAHRCDPDHVIEFQHGGPTDLSNLASACRRHHRFKSLGFYSVQLTPEGTFTVTTLGGTTRTTQPDAPWFTGTAESGTKSEPARPPDRHESGRLHPVVAASDWDALHRLVIREEPTAVPSGSGSEAPSESAACGEPERYTESAGGRESTDGRAFEPHPVRSTGWDDWTEPDRDDSPGPDRDDKSDVRPEEGSKFLLPLPEAGGMTEQPAVQDVPPNAEWAATVRDAGWNDSWEAAGEAGWDPEAVDSDWTMPALSEDEQRFNEEALAVAIALLAQEFNLVR</sequence>
<evidence type="ECO:0000313" key="4">
    <source>
        <dbReference type="EMBL" id="GAA3701644.1"/>
    </source>
</evidence>
<dbReference type="CDD" id="cd00085">
    <property type="entry name" value="HNHc"/>
    <property type="match status" value="1"/>
</dbReference>
<dbReference type="Proteomes" id="UP001500752">
    <property type="component" value="Unassembled WGS sequence"/>
</dbReference>
<feature type="compositionally biased region" description="Basic and acidic residues" evidence="2">
    <location>
        <begin position="527"/>
        <end position="539"/>
    </location>
</feature>
<protein>
    <recommendedName>
        <fullName evidence="3">HNH nuclease domain-containing protein</fullName>
    </recommendedName>
</protein>
<evidence type="ECO:0000313" key="5">
    <source>
        <dbReference type="Proteomes" id="UP001500752"/>
    </source>
</evidence>
<gene>
    <name evidence="4" type="ORF">GCM10023081_42600</name>
</gene>
<feature type="compositionally biased region" description="Low complexity" evidence="2">
    <location>
        <begin position="565"/>
        <end position="580"/>
    </location>
</feature>
<comment type="caution">
    <text evidence="4">The sequence shown here is derived from an EMBL/GenBank/DDBJ whole genome shotgun (WGS) entry which is preliminary data.</text>
</comment>
<dbReference type="Pfam" id="PF01844">
    <property type="entry name" value="HNH"/>
    <property type="match status" value="1"/>
</dbReference>
<feature type="region of interest" description="Disordered" evidence="2">
    <location>
        <begin position="501"/>
        <end position="545"/>
    </location>
</feature>